<dbReference type="Gene3D" id="1.10.1530.10">
    <property type="match status" value="1"/>
</dbReference>
<dbReference type="PANTHER" id="PTHR11091">
    <property type="entry name" value="OXIDOREDUCTASE-RELATED"/>
    <property type="match status" value="1"/>
</dbReference>
<dbReference type="SUPFAM" id="SSF89733">
    <property type="entry name" value="L-sulfolactate dehydrogenase-like"/>
    <property type="match status" value="1"/>
</dbReference>
<dbReference type="PANTHER" id="PTHR11091:SF0">
    <property type="entry name" value="MALATE DEHYDROGENASE"/>
    <property type="match status" value="1"/>
</dbReference>
<keyword evidence="5" id="KW-1185">Reference proteome</keyword>
<evidence type="ECO:0000256" key="1">
    <source>
        <dbReference type="ARBA" id="ARBA00006056"/>
    </source>
</evidence>
<name>A0ABV9SKL9_9ACTN</name>
<comment type="similarity">
    <text evidence="1">Belongs to the LDH2/MDH2 oxidoreductase family.</text>
</comment>
<dbReference type="InterPro" id="IPR043143">
    <property type="entry name" value="Mal/L-sulf/L-lact_DH-like_NADP"/>
</dbReference>
<evidence type="ECO:0000313" key="4">
    <source>
        <dbReference type="EMBL" id="MFC4867651.1"/>
    </source>
</evidence>
<keyword evidence="2" id="KW-0560">Oxidoreductase</keyword>
<dbReference type="Proteomes" id="UP001595858">
    <property type="component" value="Unassembled WGS sequence"/>
</dbReference>
<proteinExistence type="inferred from homology"/>
<feature type="region of interest" description="Disordered" evidence="3">
    <location>
        <begin position="1"/>
        <end position="40"/>
    </location>
</feature>
<evidence type="ECO:0000256" key="3">
    <source>
        <dbReference type="SAM" id="MobiDB-lite"/>
    </source>
</evidence>
<gene>
    <name evidence="4" type="ORF">ACFPCZ_13520</name>
</gene>
<evidence type="ECO:0000313" key="5">
    <source>
        <dbReference type="Proteomes" id="UP001595858"/>
    </source>
</evidence>
<evidence type="ECO:0000256" key="2">
    <source>
        <dbReference type="ARBA" id="ARBA00023002"/>
    </source>
</evidence>
<dbReference type="RefSeq" id="WP_386699545.1">
    <property type="nucleotide sequence ID" value="NZ_JBHSIY010000010.1"/>
</dbReference>
<dbReference type="EMBL" id="JBHSIY010000010">
    <property type="protein sequence ID" value="MFC4867651.1"/>
    <property type="molecule type" value="Genomic_DNA"/>
</dbReference>
<dbReference type="Pfam" id="PF02615">
    <property type="entry name" value="Ldh_2"/>
    <property type="match status" value="1"/>
</dbReference>
<dbReference type="InterPro" id="IPR036111">
    <property type="entry name" value="Mal/L-sulfo/L-lacto_DH-like_sf"/>
</dbReference>
<feature type="compositionally biased region" description="Pro residues" evidence="3">
    <location>
        <begin position="20"/>
        <end position="35"/>
    </location>
</feature>
<accession>A0ABV9SKL9</accession>
<sequence>MVAPDTQQSPAAGAGGAGTPAPPAPVPEPGAPPEPHGGGQHVFAAELLAFTERLFAAHGLPSERARAAAEALCYGDLCGHPSHGLANLARIYLPALADGRVDPRARPRTLADNGASLLIDACRAPGLWQAGAAVDTAVQRAREYGVGLVSVRGATHFGCAGHHAARAAEHGMIGVVAANCGRQRIAPPPGGLAPLLGTNPLSVAAPALPGHPFVLDMSTTAAPTGRVREAARAGRSVPAGWLADSAGDTVTDPAAFDRGDAHLLWLGAGASARSGGAYKGFGLALAVEVLAALLPGAGLGPVQADRRGDGRSDDDIGFLAAAVAPDRLREGFGADAGDLFSAVLAAPPTDAESPVRYPGWHEAESALRHRRDGVRLPSALLRELAEAAEAAGVAGVAGVAAPPVVGGR</sequence>
<organism evidence="4 5">
    <name type="scientific">Streptomonospora arabica</name>
    <dbReference type="NCBI Taxonomy" id="412417"/>
    <lineage>
        <taxon>Bacteria</taxon>
        <taxon>Bacillati</taxon>
        <taxon>Actinomycetota</taxon>
        <taxon>Actinomycetes</taxon>
        <taxon>Streptosporangiales</taxon>
        <taxon>Nocardiopsidaceae</taxon>
        <taxon>Streptomonospora</taxon>
    </lineage>
</organism>
<dbReference type="InterPro" id="IPR003767">
    <property type="entry name" value="Malate/L-lactate_DH-like"/>
</dbReference>
<dbReference type="Gene3D" id="3.30.1370.60">
    <property type="entry name" value="Hypothetical oxidoreductase yiak, domain 2"/>
    <property type="match status" value="1"/>
</dbReference>
<protein>
    <submittedName>
        <fullName evidence="4">Ldh family oxidoreductase</fullName>
    </submittedName>
</protein>
<dbReference type="InterPro" id="IPR043144">
    <property type="entry name" value="Mal/L-sulf/L-lact_DH-like_ah"/>
</dbReference>
<comment type="caution">
    <text evidence="4">The sequence shown here is derived from an EMBL/GenBank/DDBJ whole genome shotgun (WGS) entry which is preliminary data.</text>
</comment>
<reference evidence="5" key="1">
    <citation type="journal article" date="2019" name="Int. J. Syst. Evol. Microbiol.">
        <title>The Global Catalogue of Microorganisms (GCM) 10K type strain sequencing project: providing services to taxonomists for standard genome sequencing and annotation.</title>
        <authorList>
            <consortium name="The Broad Institute Genomics Platform"/>
            <consortium name="The Broad Institute Genome Sequencing Center for Infectious Disease"/>
            <person name="Wu L."/>
            <person name="Ma J."/>
        </authorList>
    </citation>
    <scope>NUCLEOTIDE SEQUENCE [LARGE SCALE GENOMIC DNA]</scope>
    <source>
        <strain evidence="5">CGMCC 4.7304</strain>
    </source>
</reference>